<dbReference type="OrthoDB" id="1750606at2759"/>
<dbReference type="Proteomes" id="UP000237000">
    <property type="component" value="Unassembled WGS sequence"/>
</dbReference>
<dbReference type="InParanoid" id="A0A2P5ERC7"/>
<sequence>MWKDFSVSREDKVIIIEDIQISKSTSGLQFSIVGRILTQKPIQRGLLKEMLAEIWKVEKGFEIICIDIDTFLFSFGYDVERERILHGEPWHFSKALIVMKNVEKYEGDDWVASNGHPSGFRFMDSLYMQ</sequence>
<comment type="caution">
    <text evidence="2">The sequence shown here is derived from an EMBL/GenBank/DDBJ whole genome shotgun (WGS) entry which is preliminary data.</text>
</comment>
<evidence type="ECO:0000259" key="1">
    <source>
        <dbReference type="Pfam" id="PF14111"/>
    </source>
</evidence>
<gene>
    <name evidence="2" type="ORF">TorRG33x02_161360</name>
</gene>
<evidence type="ECO:0000313" key="3">
    <source>
        <dbReference type="Proteomes" id="UP000237000"/>
    </source>
</evidence>
<accession>A0A2P5ERC7</accession>
<reference evidence="3" key="1">
    <citation type="submission" date="2016-06" db="EMBL/GenBank/DDBJ databases">
        <title>Parallel loss of symbiosis genes in relatives of nitrogen-fixing non-legume Parasponia.</title>
        <authorList>
            <person name="Van Velzen R."/>
            <person name="Holmer R."/>
            <person name="Bu F."/>
            <person name="Rutten L."/>
            <person name="Van Zeijl A."/>
            <person name="Liu W."/>
            <person name="Santuari L."/>
            <person name="Cao Q."/>
            <person name="Sharma T."/>
            <person name="Shen D."/>
            <person name="Roswanjaya Y."/>
            <person name="Wardhani T."/>
            <person name="Kalhor M.S."/>
            <person name="Jansen J."/>
            <person name="Van den Hoogen J."/>
            <person name="Gungor B."/>
            <person name="Hartog M."/>
            <person name="Hontelez J."/>
            <person name="Verver J."/>
            <person name="Yang W.-C."/>
            <person name="Schijlen E."/>
            <person name="Repin R."/>
            <person name="Schilthuizen M."/>
            <person name="Schranz E."/>
            <person name="Heidstra R."/>
            <person name="Miyata K."/>
            <person name="Fedorova E."/>
            <person name="Kohlen W."/>
            <person name="Bisseling T."/>
            <person name="Smit S."/>
            <person name="Geurts R."/>
        </authorList>
    </citation>
    <scope>NUCLEOTIDE SEQUENCE [LARGE SCALE GENOMIC DNA]</scope>
    <source>
        <strain evidence="3">cv. RG33-2</strain>
    </source>
</reference>
<protein>
    <recommendedName>
        <fullName evidence="1">DUF4283 domain-containing protein</fullName>
    </recommendedName>
</protein>
<dbReference type="InterPro" id="IPR025558">
    <property type="entry name" value="DUF4283"/>
</dbReference>
<feature type="domain" description="DUF4283" evidence="1">
    <location>
        <begin position="28"/>
        <end position="101"/>
    </location>
</feature>
<evidence type="ECO:0000313" key="2">
    <source>
        <dbReference type="EMBL" id="PON88110.1"/>
    </source>
</evidence>
<proteinExistence type="predicted"/>
<dbReference type="Pfam" id="PF14111">
    <property type="entry name" value="DUF4283"/>
    <property type="match status" value="1"/>
</dbReference>
<keyword evidence="3" id="KW-1185">Reference proteome</keyword>
<dbReference type="AlphaFoldDB" id="A0A2P5ERC7"/>
<name>A0A2P5ERC7_TREOI</name>
<organism evidence="2 3">
    <name type="scientific">Trema orientale</name>
    <name type="common">Charcoal tree</name>
    <name type="synonym">Celtis orientalis</name>
    <dbReference type="NCBI Taxonomy" id="63057"/>
    <lineage>
        <taxon>Eukaryota</taxon>
        <taxon>Viridiplantae</taxon>
        <taxon>Streptophyta</taxon>
        <taxon>Embryophyta</taxon>
        <taxon>Tracheophyta</taxon>
        <taxon>Spermatophyta</taxon>
        <taxon>Magnoliopsida</taxon>
        <taxon>eudicotyledons</taxon>
        <taxon>Gunneridae</taxon>
        <taxon>Pentapetalae</taxon>
        <taxon>rosids</taxon>
        <taxon>fabids</taxon>
        <taxon>Rosales</taxon>
        <taxon>Cannabaceae</taxon>
        <taxon>Trema</taxon>
    </lineage>
</organism>
<dbReference type="EMBL" id="JXTC01000109">
    <property type="protein sequence ID" value="PON88110.1"/>
    <property type="molecule type" value="Genomic_DNA"/>
</dbReference>